<dbReference type="OrthoDB" id="8689067at2"/>
<dbReference type="AlphaFoldDB" id="G4QBX7"/>
<dbReference type="HOGENOM" id="CLU_1844128_0_0_4"/>
<organism evidence="1 2">
    <name type="scientific">Taylorella asinigenitalis (strain MCE3)</name>
    <dbReference type="NCBI Taxonomy" id="1008459"/>
    <lineage>
        <taxon>Bacteria</taxon>
        <taxon>Pseudomonadati</taxon>
        <taxon>Pseudomonadota</taxon>
        <taxon>Betaproteobacteria</taxon>
        <taxon>Burkholderiales</taxon>
        <taxon>Alcaligenaceae</taxon>
        <taxon>Taylorella</taxon>
    </lineage>
</organism>
<dbReference type="Pfam" id="PF15571">
    <property type="entry name" value="Imm44"/>
    <property type="match status" value="1"/>
</dbReference>
<dbReference type="RefSeq" id="WP_014111688.1">
    <property type="nucleotide sequence ID" value="NC_016043.1"/>
</dbReference>
<accession>G4QBX7</accession>
<sequence length="139" mass="16584">MRLWISAEAEHTVGSEFIKIANEIEKNVNFYLEEKKFSDEYKDWCWAYIAMLEGPVMESMELPEITRRSIKKQDLEFRFKIDYHSFLNGDYNQRLKLIIDSLDRCLEHPKMKSPWKVPKGDIIILKEALRVAEQKLTKN</sequence>
<dbReference type="eggNOG" id="ENOG5033BUT">
    <property type="taxonomic scope" value="Bacteria"/>
</dbReference>
<name>G4QBX7_TAYAM</name>
<reference evidence="1 2" key="2">
    <citation type="journal article" date="2012" name="PLoS ONE">
        <title>Genomic characterization of the taylorella genus.</title>
        <authorList>
            <person name="Hebert L."/>
            <person name="Moumen B."/>
            <person name="Pons N."/>
            <person name="Duquesne F."/>
            <person name="Breuil M.F."/>
            <person name="Goux D."/>
            <person name="Batto J.M."/>
            <person name="Laugier C."/>
            <person name="Renault P."/>
            <person name="Petry S."/>
        </authorList>
    </citation>
    <scope>NUCLEOTIDE SEQUENCE [LARGE SCALE GENOMIC DNA]</scope>
    <source>
        <strain evidence="1 2">MCE3</strain>
    </source>
</reference>
<protein>
    <submittedName>
        <fullName evidence="1">Uncharacterized protein</fullName>
    </submittedName>
</protein>
<proteinExistence type="predicted"/>
<reference key="1">
    <citation type="submission" date="2011-09" db="EMBL/GenBank/DDBJ databases">
        <title>Genomic characterization of the Taylorella genus.</title>
        <authorList>
            <person name="Hebert L."/>
            <person name="Moumen B."/>
            <person name="Pons N."/>
            <person name="Duquesne F."/>
            <person name="Breuil M.-F."/>
            <person name="Goux D."/>
            <person name="Batto J.-M."/>
            <person name="Renault P."/>
            <person name="Laugier C."/>
            <person name="Petry S."/>
        </authorList>
    </citation>
    <scope>NUCLEOTIDE SEQUENCE</scope>
    <source>
        <strain>MCE3</strain>
    </source>
</reference>
<dbReference type="InterPro" id="IPR029078">
    <property type="entry name" value="Imm44"/>
</dbReference>
<dbReference type="STRING" id="1008459.TASI_1034"/>
<keyword evidence="2" id="KW-1185">Reference proteome</keyword>
<dbReference type="KEGG" id="tas:TASI_1034"/>
<evidence type="ECO:0000313" key="1">
    <source>
        <dbReference type="EMBL" id="AEP36793.1"/>
    </source>
</evidence>
<dbReference type="Proteomes" id="UP000009284">
    <property type="component" value="Chromosome"/>
</dbReference>
<evidence type="ECO:0000313" key="2">
    <source>
        <dbReference type="Proteomes" id="UP000009284"/>
    </source>
</evidence>
<gene>
    <name evidence="1" type="ordered locus">TASI_1034</name>
</gene>
<dbReference type="EMBL" id="CP003059">
    <property type="protein sequence ID" value="AEP36793.1"/>
    <property type="molecule type" value="Genomic_DNA"/>
</dbReference>